<sequence length="138" mass="15996">MIKLLILNLSLFFICVGCTTVSAPLEFAPPPAVVERAIAFTLQSSYDNLGHQLDKKPATFEISKIDVKQIKPKIIYNLPVYHLEGIYQIKLKLNNNKTKTIKNKFQIDIQRRKKGETWRLLHKSKEEGKEEYFAYQIT</sequence>
<feature type="chain" id="PRO_5046658227" description="Lipoprotein" evidence="1">
    <location>
        <begin position="24"/>
        <end position="138"/>
    </location>
</feature>
<dbReference type="RefSeq" id="WP_193801097.1">
    <property type="nucleotide sequence ID" value="NZ_JADEWC010000020.1"/>
</dbReference>
<dbReference type="Proteomes" id="UP000654604">
    <property type="component" value="Unassembled WGS sequence"/>
</dbReference>
<comment type="caution">
    <text evidence="2">The sequence shown here is derived from an EMBL/GenBank/DDBJ whole genome shotgun (WGS) entry which is preliminary data.</text>
</comment>
<evidence type="ECO:0000313" key="2">
    <source>
        <dbReference type="EMBL" id="MBE9222950.1"/>
    </source>
</evidence>
<organism evidence="2 3">
    <name type="scientific">Cyanobacterium stanieri LEGE 03274</name>
    <dbReference type="NCBI Taxonomy" id="1828756"/>
    <lineage>
        <taxon>Bacteria</taxon>
        <taxon>Bacillati</taxon>
        <taxon>Cyanobacteriota</taxon>
        <taxon>Cyanophyceae</taxon>
        <taxon>Oscillatoriophycideae</taxon>
        <taxon>Chroococcales</taxon>
        <taxon>Geminocystaceae</taxon>
        <taxon>Cyanobacterium</taxon>
    </lineage>
</organism>
<keyword evidence="3" id="KW-1185">Reference proteome</keyword>
<evidence type="ECO:0000313" key="3">
    <source>
        <dbReference type="Proteomes" id="UP000654604"/>
    </source>
</evidence>
<keyword evidence="1" id="KW-0732">Signal</keyword>
<evidence type="ECO:0000256" key="1">
    <source>
        <dbReference type="SAM" id="SignalP"/>
    </source>
</evidence>
<evidence type="ECO:0008006" key="4">
    <source>
        <dbReference type="Google" id="ProtNLM"/>
    </source>
</evidence>
<reference evidence="2 3" key="1">
    <citation type="submission" date="2020-10" db="EMBL/GenBank/DDBJ databases">
        <authorList>
            <person name="Castelo-Branco R."/>
            <person name="Eusebio N."/>
            <person name="Adriana R."/>
            <person name="Vieira A."/>
            <person name="Brugerolle De Fraissinette N."/>
            <person name="Rezende De Castro R."/>
            <person name="Schneider M.P."/>
            <person name="Vasconcelos V."/>
            <person name="Leao P.N."/>
        </authorList>
    </citation>
    <scope>NUCLEOTIDE SEQUENCE [LARGE SCALE GENOMIC DNA]</scope>
    <source>
        <strain evidence="2 3">LEGE 03274</strain>
    </source>
</reference>
<dbReference type="EMBL" id="JADEWC010000020">
    <property type="protein sequence ID" value="MBE9222950.1"/>
    <property type="molecule type" value="Genomic_DNA"/>
</dbReference>
<protein>
    <recommendedName>
        <fullName evidence="4">Lipoprotein</fullName>
    </recommendedName>
</protein>
<name>A0ABR9V4Y7_9CHRO</name>
<accession>A0ABR9V4Y7</accession>
<feature type="signal peptide" evidence="1">
    <location>
        <begin position="1"/>
        <end position="23"/>
    </location>
</feature>
<proteinExistence type="predicted"/>
<gene>
    <name evidence="2" type="ORF">IQ215_09615</name>
</gene>